<reference evidence="1" key="1">
    <citation type="journal article" date="2015" name="Nature">
        <title>Complex archaea that bridge the gap between prokaryotes and eukaryotes.</title>
        <authorList>
            <person name="Spang A."/>
            <person name="Saw J.H."/>
            <person name="Jorgensen S.L."/>
            <person name="Zaremba-Niedzwiedzka K."/>
            <person name="Martijn J."/>
            <person name="Lind A.E."/>
            <person name="van Eijk R."/>
            <person name="Schleper C."/>
            <person name="Guy L."/>
            <person name="Ettema T.J."/>
        </authorList>
    </citation>
    <scope>NUCLEOTIDE SEQUENCE</scope>
</reference>
<organism evidence="1">
    <name type="scientific">marine sediment metagenome</name>
    <dbReference type="NCBI Taxonomy" id="412755"/>
    <lineage>
        <taxon>unclassified sequences</taxon>
        <taxon>metagenomes</taxon>
        <taxon>ecological metagenomes</taxon>
    </lineage>
</organism>
<sequence length="135" mass="15073">ARRNFLDGQPVWIQDAIKTQHRATLTPLEVQYENAREHLNGYYDIPRYQGMSLEESERASQVIAQANALNKVTRGAQTVIQTIMQLPGVPGLDKNLAIRALSAGRNPARSRYWVQFPDLNVFFPDLAPGGLEIAG</sequence>
<comment type="caution">
    <text evidence="1">The sequence shown here is derived from an EMBL/GenBank/DDBJ whole genome shotgun (WGS) entry which is preliminary data.</text>
</comment>
<dbReference type="AlphaFoldDB" id="A0A0F8WD70"/>
<accession>A0A0F8WD70</accession>
<gene>
    <name evidence="1" type="ORF">LCGC14_3081200</name>
</gene>
<dbReference type="EMBL" id="LAZR01065818">
    <property type="protein sequence ID" value="KKK54787.1"/>
    <property type="molecule type" value="Genomic_DNA"/>
</dbReference>
<proteinExistence type="predicted"/>
<name>A0A0F8WD70_9ZZZZ</name>
<evidence type="ECO:0000313" key="1">
    <source>
        <dbReference type="EMBL" id="KKK54787.1"/>
    </source>
</evidence>
<protein>
    <submittedName>
        <fullName evidence="1">Uncharacterized protein</fullName>
    </submittedName>
</protein>
<feature type="non-terminal residue" evidence="1">
    <location>
        <position position="1"/>
    </location>
</feature>